<keyword evidence="3" id="KW-0276">Fatty acid metabolism</keyword>
<protein>
    <recommendedName>
        <fullName evidence="3">Acetyl-coenzyme A carboxylase carboxyl transferase subunit beta, chloroplastic</fullName>
        <shortName evidence="3">ACCase subunit beta</shortName>
        <shortName evidence="3">Acetyl-CoA carboxylase carboxyltransferase subunit beta</shortName>
        <ecNumber evidence="3">2.1.3.15</ecNumber>
    </recommendedName>
</protein>
<sequence>MTIIYWMLLRKKMKLLKSKMISIPEIPASFMETGSDNPHALWTCCEFCGVVLHKRALKGFFGICPYCNFHHQLTSDERIAFLLDKNTWYPLNELISPRDPLKFKDQKSYTRRIGIAQTYTGITDAVQTGTGFLNKQPVALGVMDFNFMGGSMGSVVGEKLTRLIEYATKKRLYLVIICTSGGARMQEGVLSLMQMAKISAALHIYQNIAKLLYISICTSPTTGGITASFAMLGNIILAEPRALIGFAGRRVIALTLREELPRGFQTSEYLLKYGHIDAVISRIFLKEALSEIFELFSKTIYKKYDFINEDKFKQIIMNYNNNDYGVFQYYRKKIKNNNVNKKLLLNKNTIYNSKKRKK</sequence>
<keyword evidence="3" id="KW-0067">ATP-binding</keyword>
<evidence type="ECO:0000256" key="1">
    <source>
        <dbReference type="ARBA" id="ARBA00011842"/>
    </source>
</evidence>
<feature type="binding site" evidence="3">
    <location>
        <position position="48"/>
    </location>
    <ligand>
        <name>Zn(2+)</name>
        <dbReference type="ChEBI" id="CHEBI:29105"/>
    </ligand>
</feature>
<comment type="subunit">
    <text evidence="3">Acetyl-CoA carboxylase is a heterohexamer composed of biotin carboxyl carrier protein, biotin carboxylase and two subunits each of ACCase subunit alpha and ACCase plastid-coded subunit beta (accD).</text>
</comment>
<dbReference type="PANTHER" id="PTHR42995:SF5">
    <property type="entry name" value="ACETYL-COENZYME A CARBOXYLASE CARBOXYL TRANSFERASE SUBUNIT BETA, CHLOROPLASTIC"/>
    <property type="match status" value="1"/>
</dbReference>
<comment type="caution">
    <text evidence="3">Lacks conserved residue(s) required for the propagation of feature annotation.</text>
</comment>
<organism evidence="5">
    <name type="scientific">Prototheca stagnorum</name>
    <dbReference type="NCBI Taxonomy" id="215448"/>
    <lineage>
        <taxon>Eukaryota</taxon>
        <taxon>Viridiplantae</taxon>
        <taxon>Chlorophyta</taxon>
        <taxon>core chlorophytes</taxon>
        <taxon>Trebouxiophyceae</taxon>
        <taxon>Chlorellales</taxon>
        <taxon>Chlorellaceae</taxon>
        <taxon>Prototheca</taxon>
    </lineage>
</organism>
<comment type="similarity">
    <text evidence="3">Belongs to the AccD/PCCB family.</text>
</comment>
<dbReference type="RefSeq" id="YP_009478286.1">
    <property type="nucleotide sequence ID" value="NC_037479.1"/>
</dbReference>
<keyword evidence="3" id="KW-0862">Zinc</keyword>
<name>A0A2Z6BEN8_9CHLO</name>
<dbReference type="Gene3D" id="3.90.226.10">
    <property type="entry name" value="2-enoyl-CoA Hydratase, Chain A, domain 1"/>
    <property type="match status" value="1"/>
</dbReference>
<comment type="cofactor">
    <cofactor evidence="3">
        <name>Zn(2+)</name>
        <dbReference type="ChEBI" id="CHEBI:29105"/>
    </cofactor>
    <text evidence="3">Binds 1 zinc ion per subunit.</text>
</comment>
<dbReference type="GO" id="GO:0005524">
    <property type="term" value="F:ATP binding"/>
    <property type="evidence" value="ECO:0007669"/>
    <property type="project" value="UniProtKB-KW"/>
</dbReference>
<comment type="subcellular location">
    <subcellularLocation>
        <location evidence="3">Plastid</location>
        <location evidence="3">Chloroplast stroma</location>
    </subcellularLocation>
</comment>
<evidence type="ECO:0000256" key="2">
    <source>
        <dbReference type="ARBA" id="ARBA00022679"/>
    </source>
</evidence>
<dbReference type="GO" id="GO:0009317">
    <property type="term" value="C:acetyl-CoA carboxylase complex"/>
    <property type="evidence" value="ECO:0007669"/>
    <property type="project" value="InterPro"/>
</dbReference>
<comment type="subunit">
    <text evidence="1">Acetyl-CoA carboxylase is a heterohexamer composed of biotin carboxyl carrier protein, biotin carboxylase and 2 subunits each of ACCase subunit alpha and ACCase plastid-coded subunit beta (accD).</text>
</comment>
<accession>A0A2Z6BEN8</accession>
<comment type="pathway">
    <text evidence="3">Lipid metabolism; malonyl-CoA biosynthesis; malonyl-CoA from acetyl-CoA: step 1/1.</text>
</comment>
<reference evidence="5" key="1">
    <citation type="journal article" date="2018" name="Sci. Rep.">
        <title>Multiple losses of photosynthesis and convergent reductive genome evolution in the colourless green algae Prototheca.</title>
        <authorList>
            <person name="Suzuki S."/>
            <person name="Endoh R."/>
            <person name="Manabe R.I."/>
            <person name="Ohkuma M."/>
            <person name="Hirakawa Y."/>
        </authorList>
    </citation>
    <scope>NUCLEOTIDE SEQUENCE</scope>
    <source>
        <strain evidence="5">JCM 9641</strain>
    </source>
</reference>
<dbReference type="InterPro" id="IPR034733">
    <property type="entry name" value="AcCoA_carboxyl_beta"/>
</dbReference>
<dbReference type="GO" id="GO:0006633">
    <property type="term" value="P:fatty acid biosynthetic process"/>
    <property type="evidence" value="ECO:0007669"/>
    <property type="project" value="UniProtKB-KW"/>
</dbReference>
<dbReference type="HAMAP" id="MF_01395">
    <property type="entry name" value="AcetylCoA_CT_beta"/>
    <property type="match status" value="1"/>
</dbReference>
<dbReference type="AlphaFoldDB" id="A0A2Z6BEN8"/>
<dbReference type="PRINTS" id="PR01070">
    <property type="entry name" value="ACCCTRFRASEB"/>
</dbReference>
<dbReference type="EMBL" id="AP018372">
    <property type="protein sequence ID" value="BBD20193.1"/>
    <property type="molecule type" value="Genomic_DNA"/>
</dbReference>
<dbReference type="PANTHER" id="PTHR42995">
    <property type="entry name" value="ACETYL-COENZYME A CARBOXYLASE CARBOXYL TRANSFERASE SUBUNIT BETA, CHLOROPLASTIC"/>
    <property type="match status" value="1"/>
</dbReference>
<dbReference type="GO" id="GO:0016743">
    <property type="term" value="F:carboxyl- or carbamoyltransferase activity"/>
    <property type="evidence" value="ECO:0007669"/>
    <property type="project" value="UniProtKB-UniRule"/>
</dbReference>
<keyword evidence="2 3" id="KW-0808">Transferase</keyword>
<dbReference type="GO" id="GO:0009570">
    <property type="term" value="C:chloroplast stroma"/>
    <property type="evidence" value="ECO:0007669"/>
    <property type="project" value="UniProtKB-SubCell"/>
</dbReference>
<dbReference type="SUPFAM" id="SSF52096">
    <property type="entry name" value="ClpP/crotonase"/>
    <property type="match status" value="1"/>
</dbReference>
<gene>
    <name evidence="3 5" type="primary">accD</name>
</gene>
<feature type="binding site" evidence="3">
    <location>
        <position position="44"/>
    </location>
    <ligand>
        <name>Zn(2+)</name>
        <dbReference type="ChEBI" id="CHEBI:29105"/>
    </ligand>
</feature>
<keyword evidence="3" id="KW-0444">Lipid biosynthesis</keyword>
<dbReference type="PROSITE" id="PS50980">
    <property type="entry name" value="COA_CT_NTER"/>
    <property type="match status" value="1"/>
</dbReference>
<keyword evidence="3" id="KW-0547">Nucleotide-binding</keyword>
<dbReference type="UniPathway" id="UPA00655">
    <property type="reaction ID" value="UER00711"/>
</dbReference>
<dbReference type="InterPro" id="IPR000438">
    <property type="entry name" value="Acetyl_CoA_COase_Trfase_b_su"/>
</dbReference>
<proteinExistence type="inferred from homology"/>
<feature type="binding site" evidence="3">
    <location>
        <position position="64"/>
    </location>
    <ligand>
        <name>Zn(2+)</name>
        <dbReference type="ChEBI" id="CHEBI:29105"/>
    </ligand>
</feature>
<feature type="binding site" evidence="3">
    <location>
        <position position="67"/>
    </location>
    <ligand>
        <name>Zn(2+)</name>
        <dbReference type="ChEBI" id="CHEBI:29105"/>
    </ligand>
</feature>
<keyword evidence="3" id="KW-0479">Metal-binding</keyword>
<dbReference type="NCBIfam" id="TIGR00515">
    <property type="entry name" value="accD"/>
    <property type="match status" value="1"/>
</dbReference>
<evidence type="ECO:0000313" key="5">
    <source>
        <dbReference type="EMBL" id="BBD20193.1"/>
    </source>
</evidence>
<keyword evidence="5" id="KW-0150">Chloroplast</keyword>
<dbReference type="GO" id="GO:0003989">
    <property type="term" value="F:acetyl-CoA carboxylase activity"/>
    <property type="evidence" value="ECO:0007669"/>
    <property type="project" value="InterPro"/>
</dbReference>
<dbReference type="InterPro" id="IPR011762">
    <property type="entry name" value="COA_CT_N"/>
</dbReference>
<comment type="function">
    <text evidence="3">Component of the acetyl coenzyme A carboxylase (ACC) complex. Biotin carboxylase (BC) catalyzes the carboxylation of biotin on its carrier protein (BCCP) and then the CO(2) group is transferred by the transcarboxylase to acetyl-CoA to form malonyl-CoA.</text>
</comment>
<keyword evidence="5" id="KW-0934">Plastid</keyword>
<keyword evidence="3" id="KW-0863">Zinc-finger</keyword>
<evidence type="ECO:0000256" key="3">
    <source>
        <dbReference type="HAMAP-Rule" id="MF_01395"/>
    </source>
</evidence>
<dbReference type="GeneID" id="36487604"/>
<dbReference type="Pfam" id="PF01039">
    <property type="entry name" value="Carboxyl_trans"/>
    <property type="match status" value="1"/>
</dbReference>
<keyword evidence="3" id="KW-0275">Fatty acid biosynthesis</keyword>
<feature type="domain" description="CoA carboxyltransferase N-terminal" evidence="4">
    <location>
        <begin position="41"/>
        <end position="311"/>
    </location>
</feature>
<keyword evidence="3" id="KW-0443">Lipid metabolism</keyword>
<dbReference type="InterPro" id="IPR029045">
    <property type="entry name" value="ClpP/crotonase-like_dom_sf"/>
</dbReference>
<dbReference type="GO" id="GO:2001295">
    <property type="term" value="P:malonyl-CoA biosynthetic process"/>
    <property type="evidence" value="ECO:0007669"/>
    <property type="project" value="UniProtKB-UniRule"/>
</dbReference>
<evidence type="ECO:0000259" key="4">
    <source>
        <dbReference type="PROSITE" id="PS50980"/>
    </source>
</evidence>
<comment type="catalytic activity">
    <reaction evidence="3">
        <text>N(6)-carboxybiotinyl-L-lysyl-[protein] + acetyl-CoA = N(6)-biotinyl-L-lysyl-[protein] + malonyl-CoA</text>
        <dbReference type="Rhea" id="RHEA:54728"/>
        <dbReference type="Rhea" id="RHEA-COMP:10505"/>
        <dbReference type="Rhea" id="RHEA-COMP:10506"/>
        <dbReference type="ChEBI" id="CHEBI:57288"/>
        <dbReference type="ChEBI" id="CHEBI:57384"/>
        <dbReference type="ChEBI" id="CHEBI:83144"/>
        <dbReference type="ChEBI" id="CHEBI:83145"/>
        <dbReference type="EC" id="2.1.3.15"/>
    </reaction>
</comment>
<dbReference type="EC" id="2.1.3.15" evidence="3"/>
<geneLocation type="chloroplast" evidence="5"/>
<dbReference type="GO" id="GO:0008270">
    <property type="term" value="F:zinc ion binding"/>
    <property type="evidence" value="ECO:0007669"/>
    <property type="project" value="UniProtKB-UniRule"/>
</dbReference>